<dbReference type="OrthoDB" id="3350812at2759"/>
<evidence type="ECO:0000259" key="2">
    <source>
        <dbReference type="Pfam" id="PF20151"/>
    </source>
</evidence>
<name>A0A0H2R441_9AGAM</name>
<gene>
    <name evidence="3" type="ORF">SCHPADRAFT_700536</name>
</gene>
<evidence type="ECO:0000256" key="1">
    <source>
        <dbReference type="SAM" id="Phobius"/>
    </source>
</evidence>
<dbReference type="InParanoid" id="A0A0H2R441"/>
<reference evidence="3 4" key="1">
    <citation type="submission" date="2015-04" db="EMBL/GenBank/DDBJ databases">
        <title>Complete genome sequence of Schizopora paradoxa KUC8140, a cosmopolitan wood degrader in East Asia.</title>
        <authorList>
            <consortium name="DOE Joint Genome Institute"/>
            <person name="Min B."/>
            <person name="Park H."/>
            <person name="Jang Y."/>
            <person name="Kim J.-J."/>
            <person name="Kim K.H."/>
            <person name="Pangilinan J."/>
            <person name="Lipzen A."/>
            <person name="Riley R."/>
            <person name="Grigoriev I.V."/>
            <person name="Spatafora J.W."/>
            <person name="Choi I.-G."/>
        </authorList>
    </citation>
    <scope>NUCLEOTIDE SEQUENCE [LARGE SCALE GENOMIC DNA]</scope>
    <source>
        <strain evidence="3 4">KUC8140</strain>
    </source>
</reference>
<feature type="transmembrane region" description="Helical" evidence="1">
    <location>
        <begin position="234"/>
        <end position="257"/>
    </location>
</feature>
<keyword evidence="4" id="KW-1185">Reference proteome</keyword>
<dbReference type="InterPro" id="IPR045340">
    <property type="entry name" value="DUF6533"/>
</dbReference>
<proteinExistence type="predicted"/>
<dbReference type="EMBL" id="KQ086237">
    <property type="protein sequence ID" value="KLO06102.1"/>
    <property type="molecule type" value="Genomic_DNA"/>
</dbReference>
<feature type="transmembrane region" description="Helical" evidence="1">
    <location>
        <begin position="166"/>
        <end position="190"/>
    </location>
</feature>
<dbReference type="Proteomes" id="UP000053477">
    <property type="component" value="Unassembled WGS sequence"/>
</dbReference>
<feature type="transmembrane region" description="Helical" evidence="1">
    <location>
        <begin position="211"/>
        <end position="228"/>
    </location>
</feature>
<feature type="transmembrane region" description="Helical" evidence="1">
    <location>
        <begin position="85"/>
        <end position="106"/>
    </location>
</feature>
<evidence type="ECO:0000313" key="3">
    <source>
        <dbReference type="EMBL" id="KLO06102.1"/>
    </source>
</evidence>
<feature type="transmembrane region" description="Helical" evidence="1">
    <location>
        <begin position="53"/>
        <end position="73"/>
    </location>
</feature>
<feature type="domain" description="DUF6533" evidence="2">
    <location>
        <begin position="19"/>
        <end position="64"/>
    </location>
</feature>
<keyword evidence="1" id="KW-1133">Transmembrane helix</keyword>
<dbReference type="Pfam" id="PF20151">
    <property type="entry name" value="DUF6533"/>
    <property type="match status" value="1"/>
</dbReference>
<organism evidence="3 4">
    <name type="scientific">Schizopora paradoxa</name>
    <dbReference type="NCBI Taxonomy" id="27342"/>
    <lineage>
        <taxon>Eukaryota</taxon>
        <taxon>Fungi</taxon>
        <taxon>Dikarya</taxon>
        <taxon>Basidiomycota</taxon>
        <taxon>Agaricomycotina</taxon>
        <taxon>Agaricomycetes</taxon>
        <taxon>Hymenochaetales</taxon>
        <taxon>Schizoporaceae</taxon>
        <taxon>Schizopora</taxon>
    </lineage>
</organism>
<evidence type="ECO:0000313" key="4">
    <source>
        <dbReference type="Proteomes" id="UP000053477"/>
    </source>
</evidence>
<protein>
    <recommendedName>
        <fullName evidence="2">DUF6533 domain-containing protein</fullName>
    </recommendedName>
</protein>
<sequence>MATLAELTTLLEQSVIVKYFYLSNAILLYYDTLLCLSDDIQFIWKARWTAGKVLYIMARYFAFIDLTLLVIYTQDIRLDPYHCKTVYQASAWFQVVGVLVAEILLIMRTYALFQKNKYVLAWLVAIEVGLTIPSIVMINNTLKHMIYVQSPAPTVLPCLPTSTDTMLWFAFMSIAINDLNVAVFTFYKGFSQWKSGMSRAPLLRTLYRDGGLYFTCLFVASLANVVLMKKKTDSAYFLMLIGFQRVLHAILTSRLIINVRKASEETWNHNLSDQGSRDKGAQNIPLQFASPVDVRSSFWNSTKSHHATIGGA</sequence>
<accession>A0A0H2R441</accession>
<feature type="transmembrane region" description="Helical" evidence="1">
    <location>
        <begin position="118"/>
        <end position="138"/>
    </location>
</feature>
<keyword evidence="1" id="KW-0812">Transmembrane</keyword>
<dbReference type="AlphaFoldDB" id="A0A0H2R441"/>
<keyword evidence="1" id="KW-0472">Membrane</keyword>